<keyword evidence="2" id="KW-0812">Transmembrane</keyword>
<dbReference type="RefSeq" id="WP_345131142.1">
    <property type="nucleotide sequence ID" value="NZ_BAABAT010000017.1"/>
</dbReference>
<accession>A0ABP8DEM8</accession>
<feature type="transmembrane region" description="Helical" evidence="2">
    <location>
        <begin position="107"/>
        <end position="126"/>
    </location>
</feature>
<evidence type="ECO:0000256" key="1">
    <source>
        <dbReference type="SAM" id="MobiDB-lite"/>
    </source>
</evidence>
<evidence type="ECO:0008006" key="5">
    <source>
        <dbReference type="Google" id="ProtNLM"/>
    </source>
</evidence>
<evidence type="ECO:0000313" key="3">
    <source>
        <dbReference type="EMBL" id="GAA4254077.1"/>
    </source>
</evidence>
<feature type="transmembrane region" description="Helical" evidence="2">
    <location>
        <begin position="27"/>
        <end position="48"/>
    </location>
</feature>
<feature type="compositionally biased region" description="Pro residues" evidence="1">
    <location>
        <begin position="358"/>
        <end position="368"/>
    </location>
</feature>
<comment type="caution">
    <text evidence="3">The sequence shown here is derived from an EMBL/GenBank/DDBJ whole genome shotgun (WGS) entry which is preliminary data.</text>
</comment>
<feature type="transmembrane region" description="Helical" evidence="2">
    <location>
        <begin position="173"/>
        <end position="192"/>
    </location>
</feature>
<feature type="region of interest" description="Disordered" evidence="1">
    <location>
        <begin position="211"/>
        <end position="368"/>
    </location>
</feature>
<name>A0ABP8DEM8_9ACTN</name>
<feature type="compositionally biased region" description="Low complexity" evidence="1">
    <location>
        <begin position="336"/>
        <end position="357"/>
    </location>
</feature>
<dbReference type="Pfam" id="PF10821">
    <property type="entry name" value="DUF2567"/>
    <property type="match status" value="1"/>
</dbReference>
<proteinExistence type="predicted"/>
<evidence type="ECO:0000313" key="4">
    <source>
        <dbReference type="Proteomes" id="UP001500620"/>
    </source>
</evidence>
<dbReference type="Proteomes" id="UP001500620">
    <property type="component" value="Unassembled WGS sequence"/>
</dbReference>
<keyword evidence="2" id="KW-0472">Membrane</keyword>
<feature type="transmembrane region" description="Helical" evidence="2">
    <location>
        <begin position="80"/>
        <end position="100"/>
    </location>
</feature>
<keyword evidence="4" id="KW-1185">Reference proteome</keyword>
<feature type="compositionally biased region" description="Low complexity" evidence="1">
    <location>
        <begin position="242"/>
        <end position="252"/>
    </location>
</feature>
<feature type="compositionally biased region" description="Low complexity" evidence="1">
    <location>
        <begin position="303"/>
        <end position="314"/>
    </location>
</feature>
<sequence length="368" mass="37752">MSIAPISPVEQPMAPTAAASVPRGRELLFALLVAVVVFGLGAPFGLLWSKLAPHVELVQTQYGPYPIEGEPEGYWADDGYFLLMSIAMGILIAVAAWFLLRRYRGPILLAALVVGSAAASVLAAWLGNKIGWSYYVDQVNHAPVDTHIFRPVKLRTGTSSLYLGFIPWVRGTMLVQALSAAAVYTGLAGFHASPTLRYDNMPAEYLDPQFRPTAEGQAGLGQDPQAAPYPPAPNGLYAPTDSQGAQPWPAGPAGSGGGQPWPAGPDGAEHAPAGSDGGYPGFAGSDDAQPTLGGSFDGQPSVAGPNGAQPAAAGSSDGHHPIARGVPGTTGGWPSAAANPTHAAAGWPSATPESATEPEPPSAEAPRS</sequence>
<dbReference type="EMBL" id="BAABAT010000017">
    <property type="protein sequence ID" value="GAA4254077.1"/>
    <property type="molecule type" value="Genomic_DNA"/>
</dbReference>
<evidence type="ECO:0000256" key="2">
    <source>
        <dbReference type="SAM" id="Phobius"/>
    </source>
</evidence>
<reference evidence="4" key="1">
    <citation type="journal article" date="2019" name="Int. J. Syst. Evol. Microbiol.">
        <title>The Global Catalogue of Microorganisms (GCM) 10K type strain sequencing project: providing services to taxonomists for standard genome sequencing and annotation.</title>
        <authorList>
            <consortium name="The Broad Institute Genomics Platform"/>
            <consortium name="The Broad Institute Genome Sequencing Center for Infectious Disease"/>
            <person name="Wu L."/>
            <person name="Ma J."/>
        </authorList>
    </citation>
    <scope>NUCLEOTIDE SEQUENCE [LARGE SCALE GENOMIC DNA]</scope>
    <source>
        <strain evidence="4">JCM 17441</strain>
    </source>
</reference>
<dbReference type="InterPro" id="IPR021213">
    <property type="entry name" value="DUF2567"/>
</dbReference>
<organism evidence="3 4">
    <name type="scientific">Dactylosporangium darangshiense</name>
    <dbReference type="NCBI Taxonomy" id="579108"/>
    <lineage>
        <taxon>Bacteria</taxon>
        <taxon>Bacillati</taxon>
        <taxon>Actinomycetota</taxon>
        <taxon>Actinomycetes</taxon>
        <taxon>Micromonosporales</taxon>
        <taxon>Micromonosporaceae</taxon>
        <taxon>Dactylosporangium</taxon>
    </lineage>
</organism>
<protein>
    <recommendedName>
        <fullName evidence="5">DUF2567 domain-containing protein</fullName>
    </recommendedName>
</protein>
<keyword evidence="2" id="KW-1133">Transmembrane helix</keyword>
<gene>
    <name evidence="3" type="ORF">GCM10022255_057380</name>
</gene>